<feature type="transmembrane region" description="Helical" evidence="6">
    <location>
        <begin position="88"/>
        <end position="107"/>
    </location>
</feature>
<evidence type="ECO:0000256" key="2">
    <source>
        <dbReference type="ARBA" id="ARBA00007524"/>
    </source>
</evidence>
<comment type="caution">
    <text evidence="7">The sequence shown here is derived from an EMBL/GenBank/DDBJ whole genome shotgun (WGS) entry which is preliminary data.</text>
</comment>
<feature type="transmembrane region" description="Helical" evidence="6">
    <location>
        <begin position="53"/>
        <end position="76"/>
    </location>
</feature>
<name>A0A0F5FFR7_9HYPH</name>
<dbReference type="GO" id="GO:0016020">
    <property type="term" value="C:membrane"/>
    <property type="evidence" value="ECO:0007669"/>
    <property type="project" value="UniProtKB-SubCell"/>
</dbReference>
<sequence>MYAFLSRRDGIGWASCALGAVALAVLANLYILLARPFGATEGIPIDQTGPIGAIIGAIVPYVWLFLFAGMGSSFWLIVREQRQMPRQAWLVILLIALCVLYPVYTGSLNVPQIALAGNGVVIAVAALAILRLWPASRLAALLLFPVIAWVGLASLALVALLTGQRF</sequence>
<dbReference type="PATRIC" id="fig|429727.3.peg.2842"/>
<gene>
    <name evidence="7" type="ORF">VE26_13860</name>
</gene>
<comment type="subcellular location">
    <subcellularLocation>
        <location evidence="1">Membrane</location>
        <topology evidence="1">Multi-pass membrane protein</topology>
    </subcellularLocation>
</comment>
<feature type="transmembrane region" description="Helical" evidence="6">
    <location>
        <begin position="140"/>
        <end position="161"/>
    </location>
</feature>
<dbReference type="InterPro" id="IPR038330">
    <property type="entry name" value="TspO/MBR-related_sf"/>
</dbReference>
<reference evidence="7 8" key="1">
    <citation type="submission" date="2015-03" db="EMBL/GenBank/DDBJ databases">
        <authorList>
            <person name="Hassan Y."/>
            <person name="Lepp D."/>
            <person name="Li X.-Z."/>
            <person name="Zhou T."/>
        </authorList>
    </citation>
    <scope>NUCLEOTIDE SEQUENCE [LARGE SCALE GENOMIC DNA]</scope>
    <source>
        <strain evidence="7 8">IPL18</strain>
    </source>
</reference>
<evidence type="ECO:0000313" key="7">
    <source>
        <dbReference type="EMBL" id="KKB07744.1"/>
    </source>
</evidence>
<proteinExistence type="inferred from homology"/>
<feature type="transmembrane region" description="Helical" evidence="6">
    <location>
        <begin position="113"/>
        <end position="133"/>
    </location>
</feature>
<evidence type="ECO:0000256" key="3">
    <source>
        <dbReference type="ARBA" id="ARBA00022692"/>
    </source>
</evidence>
<accession>A0A0F5FFR7</accession>
<evidence type="ECO:0000313" key="8">
    <source>
        <dbReference type="Proteomes" id="UP000033649"/>
    </source>
</evidence>
<evidence type="ECO:0000256" key="6">
    <source>
        <dbReference type="SAM" id="Phobius"/>
    </source>
</evidence>
<dbReference type="OrthoDB" id="7596083at2"/>
<dbReference type="Gene3D" id="1.20.1260.100">
    <property type="entry name" value="TspO/MBR protein"/>
    <property type="match status" value="1"/>
</dbReference>
<keyword evidence="8" id="KW-1185">Reference proteome</keyword>
<dbReference type="EMBL" id="JZEY01000061">
    <property type="protein sequence ID" value="KKB07744.1"/>
    <property type="molecule type" value="Genomic_DNA"/>
</dbReference>
<dbReference type="RefSeq" id="WP_046105775.1">
    <property type="nucleotide sequence ID" value="NZ_JZEY01000061.1"/>
</dbReference>
<evidence type="ECO:0000256" key="4">
    <source>
        <dbReference type="ARBA" id="ARBA00022989"/>
    </source>
</evidence>
<comment type="similarity">
    <text evidence="2">Belongs to the TspO/BZRP family.</text>
</comment>
<feature type="transmembrane region" description="Helical" evidence="6">
    <location>
        <begin position="12"/>
        <end position="33"/>
    </location>
</feature>
<evidence type="ECO:0000256" key="5">
    <source>
        <dbReference type="ARBA" id="ARBA00023136"/>
    </source>
</evidence>
<organism evidence="7 8">
    <name type="scientific">Devosia chinhatensis</name>
    <dbReference type="NCBI Taxonomy" id="429727"/>
    <lineage>
        <taxon>Bacteria</taxon>
        <taxon>Pseudomonadati</taxon>
        <taxon>Pseudomonadota</taxon>
        <taxon>Alphaproteobacteria</taxon>
        <taxon>Hyphomicrobiales</taxon>
        <taxon>Devosiaceae</taxon>
        <taxon>Devosia</taxon>
    </lineage>
</organism>
<dbReference type="Proteomes" id="UP000033649">
    <property type="component" value="Unassembled WGS sequence"/>
</dbReference>
<evidence type="ECO:0000256" key="1">
    <source>
        <dbReference type="ARBA" id="ARBA00004141"/>
    </source>
</evidence>
<keyword evidence="4 6" id="KW-1133">Transmembrane helix</keyword>
<keyword evidence="3 6" id="KW-0812">Transmembrane</keyword>
<dbReference type="InterPro" id="IPR004307">
    <property type="entry name" value="TspO_MBR"/>
</dbReference>
<dbReference type="AlphaFoldDB" id="A0A0F5FFR7"/>
<keyword evidence="5 6" id="KW-0472">Membrane</keyword>
<evidence type="ECO:0008006" key="9">
    <source>
        <dbReference type="Google" id="ProtNLM"/>
    </source>
</evidence>
<protein>
    <recommendedName>
        <fullName evidence="9">Tryptophan-rich sensory protein</fullName>
    </recommendedName>
</protein>
<dbReference type="Pfam" id="PF03073">
    <property type="entry name" value="TspO_MBR"/>
    <property type="match status" value="1"/>
</dbReference>